<organism evidence="1 2">
    <name type="scientific">Streblomastix strix</name>
    <dbReference type="NCBI Taxonomy" id="222440"/>
    <lineage>
        <taxon>Eukaryota</taxon>
        <taxon>Metamonada</taxon>
        <taxon>Preaxostyla</taxon>
        <taxon>Oxymonadida</taxon>
        <taxon>Streblomastigidae</taxon>
        <taxon>Streblomastix</taxon>
    </lineage>
</organism>
<name>A0A5J4UJJ5_9EUKA</name>
<accession>A0A5J4UJJ5</accession>
<protein>
    <submittedName>
        <fullName evidence="1">Uncharacterized protein</fullName>
    </submittedName>
</protein>
<gene>
    <name evidence="1" type="ORF">EZS28_034313</name>
</gene>
<proteinExistence type="predicted"/>
<dbReference type="Proteomes" id="UP000324800">
    <property type="component" value="Unassembled WGS sequence"/>
</dbReference>
<reference evidence="1 2" key="1">
    <citation type="submission" date="2019-03" db="EMBL/GenBank/DDBJ databases">
        <title>Single cell metagenomics reveals metabolic interactions within the superorganism composed of flagellate Streblomastix strix and complex community of Bacteroidetes bacteria on its surface.</title>
        <authorList>
            <person name="Treitli S.C."/>
            <person name="Kolisko M."/>
            <person name="Husnik F."/>
            <person name="Keeling P."/>
            <person name="Hampl V."/>
        </authorList>
    </citation>
    <scope>NUCLEOTIDE SEQUENCE [LARGE SCALE GENOMIC DNA]</scope>
    <source>
        <strain evidence="1">ST1C</strain>
    </source>
</reference>
<comment type="caution">
    <text evidence="1">The sequence shown here is derived from an EMBL/GenBank/DDBJ whole genome shotgun (WGS) entry which is preliminary data.</text>
</comment>
<dbReference type="EMBL" id="SNRW01015666">
    <property type="protein sequence ID" value="KAA6370160.1"/>
    <property type="molecule type" value="Genomic_DNA"/>
</dbReference>
<sequence>MEAEYNLGFLEIQQVVEVHAKLVMVKEVFQDIGGVVIPAVLVMGLEKWIVLMIQIKLLNVLHAKELEYLNLISVVAQRVMEEEQYLHQKIVLTEYNAQFVKDKEQLQRNVYTFVEHAMDMEIEQILVIHQNLVSAMHAMEQEELNLIKKSVKIAMEEVKDLHQKIILTEYNAQFVKEMEQLQRNVYTFVEHAMDMEIEQVFRIHQNLVIAMHAMEQEELNLIKKSAKHAMEEAQDYLQKTIQKDRVAQFVEDMGQFKNKKKIMMKNKKINKIIQTLLKKRNKLMIKNKKRNKKMKMLIRN</sequence>
<evidence type="ECO:0000313" key="2">
    <source>
        <dbReference type="Proteomes" id="UP000324800"/>
    </source>
</evidence>
<evidence type="ECO:0000313" key="1">
    <source>
        <dbReference type="EMBL" id="KAA6370160.1"/>
    </source>
</evidence>
<dbReference type="AlphaFoldDB" id="A0A5J4UJJ5"/>